<dbReference type="InterPro" id="IPR027417">
    <property type="entry name" value="P-loop_NTPase"/>
</dbReference>
<dbReference type="SUPFAM" id="SSF52540">
    <property type="entry name" value="P-loop containing nucleoside triphosphate hydrolases"/>
    <property type="match status" value="1"/>
</dbReference>
<accession>A0A2G2WHB5</accession>
<name>A0A2G2WHB5_CAPBA</name>
<keyword evidence="3" id="KW-1185">Reference proteome</keyword>
<gene>
    <name evidence="2" type="ORF">CQW23_13782</name>
</gene>
<dbReference type="InterPro" id="IPR042197">
    <property type="entry name" value="Apaf_helical"/>
</dbReference>
<dbReference type="Gene3D" id="1.10.8.430">
    <property type="entry name" value="Helical domain of apoptotic protease-activating factors"/>
    <property type="match status" value="1"/>
</dbReference>
<dbReference type="EMBL" id="MLFT02000006">
    <property type="protein sequence ID" value="PHT44624.1"/>
    <property type="molecule type" value="Genomic_DNA"/>
</dbReference>
<evidence type="ECO:0000313" key="3">
    <source>
        <dbReference type="Proteomes" id="UP000224567"/>
    </source>
</evidence>
<dbReference type="AlphaFoldDB" id="A0A2G2WHB5"/>
<protein>
    <submittedName>
        <fullName evidence="2">Uncharacterized protein</fullName>
    </submittedName>
</protein>
<evidence type="ECO:0000256" key="1">
    <source>
        <dbReference type="ARBA" id="ARBA00022614"/>
    </source>
</evidence>
<dbReference type="OrthoDB" id="899961at2759"/>
<comment type="caution">
    <text evidence="2">The sequence shown here is derived from an EMBL/GenBank/DDBJ whole genome shotgun (WGS) entry which is preliminary data.</text>
</comment>
<organism evidence="2 3">
    <name type="scientific">Capsicum baccatum</name>
    <name type="common">Peruvian pepper</name>
    <dbReference type="NCBI Taxonomy" id="33114"/>
    <lineage>
        <taxon>Eukaryota</taxon>
        <taxon>Viridiplantae</taxon>
        <taxon>Streptophyta</taxon>
        <taxon>Embryophyta</taxon>
        <taxon>Tracheophyta</taxon>
        <taxon>Spermatophyta</taxon>
        <taxon>Magnoliopsida</taxon>
        <taxon>eudicotyledons</taxon>
        <taxon>Gunneridae</taxon>
        <taxon>Pentapetalae</taxon>
        <taxon>asterids</taxon>
        <taxon>lamiids</taxon>
        <taxon>Solanales</taxon>
        <taxon>Solanaceae</taxon>
        <taxon>Solanoideae</taxon>
        <taxon>Capsiceae</taxon>
        <taxon>Capsicum</taxon>
    </lineage>
</organism>
<reference evidence="2 3" key="1">
    <citation type="journal article" date="2017" name="Genome Biol.">
        <title>New reference genome sequences of hot pepper reveal the massive evolution of plant disease-resistance genes by retroduplication.</title>
        <authorList>
            <person name="Kim S."/>
            <person name="Park J."/>
            <person name="Yeom S.I."/>
            <person name="Kim Y.M."/>
            <person name="Seo E."/>
            <person name="Kim K.T."/>
            <person name="Kim M.S."/>
            <person name="Lee J.M."/>
            <person name="Cheong K."/>
            <person name="Shin H.S."/>
            <person name="Kim S.B."/>
            <person name="Han K."/>
            <person name="Lee J."/>
            <person name="Park M."/>
            <person name="Lee H.A."/>
            <person name="Lee H.Y."/>
            <person name="Lee Y."/>
            <person name="Oh S."/>
            <person name="Lee J.H."/>
            <person name="Choi E."/>
            <person name="Choi E."/>
            <person name="Lee S.E."/>
            <person name="Jeon J."/>
            <person name="Kim H."/>
            <person name="Choi G."/>
            <person name="Song H."/>
            <person name="Lee J."/>
            <person name="Lee S.C."/>
            <person name="Kwon J.K."/>
            <person name="Lee H.Y."/>
            <person name="Koo N."/>
            <person name="Hong Y."/>
            <person name="Kim R.W."/>
            <person name="Kang W.H."/>
            <person name="Huh J.H."/>
            <person name="Kang B.C."/>
            <person name="Yang T.J."/>
            <person name="Lee Y.H."/>
            <person name="Bennetzen J.L."/>
            <person name="Choi D."/>
        </authorList>
    </citation>
    <scope>NUCLEOTIDE SEQUENCE [LARGE SCALE GENOMIC DNA]</scope>
    <source>
        <strain evidence="3">cv. PBC81</strain>
    </source>
</reference>
<reference evidence="3" key="2">
    <citation type="journal article" date="2017" name="J. Anim. Genet.">
        <title>Multiple reference genome sequences of hot pepper reveal the massive evolution of plant disease resistance genes by retroduplication.</title>
        <authorList>
            <person name="Kim S."/>
            <person name="Park J."/>
            <person name="Yeom S.-I."/>
            <person name="Kim Y.-M."/>
            <person name="Seo E."/>
            <person name="Kim K.-T."/>
            <person name="Kim M.-S."/>
            <person name="Lee J.M."/>
            <person name="Cheong K."/>
            <person name="Shin H.-S."/>
            <person name="Kim S.-B."/>
            <person name="Han K."/>
            <person name="Lee J."/>
            <person name="Park M."/>
            <person name="Lee H.-A."/>
            <person name="Lee H.-Y."/>
            <person name="Lee Y."/>
            <person name="Oh S."/>
            <person name="Lee J.H."/>
            <person name="Choi E."/>
            <person name="Choi E."/>
            <person name="Lee S.E."/>
            <person name="Jeon J."/>
            <person name="Kim H."/>
            <person name="Choi G."/>
            <person name="Song H."/>
            <person name="Lee J."/>
            <person name="Lee S.-C."/>
            <person name="Kwon J.-K."/>
            <person name="Lee H.-Y."/>
            <person name="Koo N."/>
            <person name="Hong Y."/>
            <person name="Kim R.W."/>
            <person name="Kang W.-H."/>
            <person name="Huh J.H."/>
            <person name="Kang B.-C."/>
            <person name="Yang T.-J."/>
            <person name="Lee Y.-H."/>
            <person name="Bennetzen J.L."/>
            <person name="Choi D."/>
        </authorList>
    </citation>
    <scope>NUCLEOTIDE SEQUENCE [LARGE SCALE GENOMIC DNA]</scope>
    <source>
        <strain evidence="3">cv. PBC81</strain>
    </source>
</reference>
<evidence type="ECO:0000313" key="2">
    <source>
        <dbReference type="EMBL" id="PHT44624.1"/>
    </source>
</evidence>
<dbReference type="GO" id="GO:0043531">
    <property type="term" value="F:ADP binding"/>
    <property type="evidence" value="ECO:0007669"/>
    <property type="project" value="InterPro"/>
</dbReference>
<keyword evidence="1" id="KW-0433">Leucine-rich repeat</keyword>
<sequence>MEVALHGKCNTDNLELQLLKSEESWELLEKREFRGKSCPDELLNVGKEIVQNGKGLPLVVDLIAGVIVGLEKKKAVRLEV</sequence>
<proteinExistence type="predicted"/>
<dbReference type="Proteomes" id="UP000224567">
    <property type="component" value="Unassembled WGS sequence"/>
</dbReference>